<accession>A0ABN7TLW9</accession>
<gene>
    <name evidence="5" type="ORF">PAECIP111802_03723</name>
</gene>
<evidence type="ECO:0000313" key="5">
    <source>
        <dbReference type="EMBL" id="CAG7646350.1"/>
    </source>
</evidence>
<sequence length="582" mass="65618">MNIFRKKTKSWSEYMDHPRSTDLSEASDVIIERLAFMGITQETLTYIKQSAHLLSPYKSDIIDQFYRSITSVEHLRQIIDQHSRVDRLKVTMEKYLEQFLQAEVHHEYVMTRVIIGHVHSRIHLTAEHFISAHHLLIQIMTSILMENLHNDPDRMMKTVLAVQKLAAFDQQLIVEVYMEETFKSFLFGVSDMLNHMTQLDTTGQLIKGMEKQIEESHSVSAAAEEMSASIQEVADHALTVAEGTDDAVETAERSKHVINKALGDIQQVGRVYDEIMEQVQRLNQEIEHTQEVVNIIKDIADQTNLLALNASIEAARAGEQGRGFSIVASEVRKLAEHTKEQISRITTSIASLQHVSSQVTQQIGDTGKLVEQSANEAHNADEALKKIVATIQEINQATTQIAAMAEEQTSSVIDIASRNSVILDLSTHSQTIARQTAETVLELSKRIDDYRRTFFTINVKLDYKDTIRVAKTDHLLWKWKVYNMLLGLDSVTAGQVSSHEECRLGLWYDGELPSQIQGHPAFQQLKAPHKAVHDCAKLAAQKYEEGNIAEAYAAFEQLQEQSGLVIALLTQLEAELSLSTRG</sequence>
<dbReference type="RefSeq" id="WP_218100021.1">
    <property type="nucleotide sequence ID" value="NZ_CAJVCE010000010.1"/>
</dbReference>
<evidence type="ECO:0000256" key="2">
    <source>
        <dbReference type="PROSITE-ProRule" id="PRU00284"/>
    </source>
</evidence>
<keyword evidence="6" id="KW-1185">Reference proteome</keyword>
<evidence type="ECO:0000256" key="3">
    <source>
        <dbReference type="SAM" id="Coils"/>
    </source>
</evidence>
<dbReference type="PROSITE" id="PS50111">
    <property type="entry name" value="CHEMOTAXIS_TRANSDUC_2"/>
    <property type="match status" value="1"/>
</dbReference>
<proteinExistence type="predicted"/>
<dbReference type="CDD" id="cd11386">
    <property type="entry name" value="MCP_signal"/>
    <property type="match status" value="1"/>
</dbReference>
<dbReference type="InterPro" id="IPR025991">
    <property type="entry name" value="Chemoreceptor_zinc-bind_dom"/>
</dbReference>
<dbReference type="Pfam" id="PF11563">
    <property type="entry name" value="Protoglobin"/>
    <property type="match status" value="1"/>
</dbReference>
<organism evidence="5 6">
    <name type="scientific">Paenibacillus allorhizosphaerae</name>
    <dbReference type="NCBI Taxonomy" id="2849866"/>
    <lineage>
        <taxon>Bacteria</taxon>
        <taxon>Bacillati</taxon>
        <taxon>Bacillota</taxon>
        <taxon>Bacilli</taxon>
        <taxon>Bacillales</taxon>
        <taxon>Paenibacillaceae</taxon>
        <taxon>Paenibacillus</taxon>
    </lineage>
</organism>
<comment type="caution">
    <text evidence="5">The sequence shown here is derived from an EMBL/GenBank/DDBJ whole genome shotgun (WGS) entry which is preliminary data.</text>
</comment>
<dbReference type="Pfam" id="PF00015">
    <property type="entry name" value="MCPsignal"/>
    <property type="match status" value="1"/>
</dbReference>
<dbReference type="InterPro" id="IPR039379">
    <property type="entry name" value="Protoglobin_sensor_dom"/>
</dbReference>
<dbReference type="PANTHER" id="PTHR32089:SF112">
    <property type="entry name" value="LYSOZYME-LIKE PROTEIN-RELATED"/>
    <property type="match status" value="1"/>
</dbReference>
<evidence type="ECO:0000259" key="4">
    <source>
        <dbReference type="PROSITE" id="PS50111"/>
    </source>
</evidence>
<name>A0ABN7TLW9_9BACL</name>
<dbReference type="Pfam" id="PF13682">
    <property type="entry name" value="CZB"/>
    <property type="match status" value="1"/>
</dbReference>
<dbReference type="CDD" id="cd01068">
    <property type="entry name" value="globin_sensor"/>
    <property type="match status" value="1"/>
</dbReference>
<feature type="domain" description="Methyl-accepting transducer" evidence="4">
    <location>
        <begin position="204"/>
        <end position="423"/>
    </location>
</feature>
<keyword evidence="1 2" id="KW-0807">Transducer</keyword>
<dbReference type="EMBL" id="CAJVCE010000010">
    <property type="protein sequence ID" value="CAG7646350.1"/>
    <property type="molecule type" value="Genomic_DNA"/>
</dbReference>
<dbReference type="InterPro" id="IPR044398">
    <property type="entry name" value="Globin-sensor_dom"/>
</dbReference>
<evidence type="ECO:0000313" key="6">
    <source>
        <dbReference type="Proteomes" id="UP000730618"/>
    </source>
</evidence>
<feature type="coiled-coil region" evidence="3">
    <location>
        <begin position="265"/>
        <end position="292"/>
    </location>
</feature>
<reference evidence="5 6" key="1">
    <citation type="submission" date="2021-06" db="EMBL/GenBank/DDBJ databases">
        <authorList>
            <person name="Criscuolo A."/>
        </authorList>
    </citation>
    <scope>NUCLEOTIDE SEQUENCE [LARGE SCALE GENOMIC DNA]</scope>
    <source>
        <strain evidence="6">CIP 111802</strain>
    </source>
</reference>
<keyword evidence="3" id="KW-0175">Coiled coil</keyword>
<protein>
    <recommendedName>
        <fullName evidence="4">Methyl-accepting transducer domain-containing protein</fullName>
    </recommendedName>
</protein>
<dbReference type="InterPro" id="IPR004089">
    <property type="entry name" value="MCPsignal_dom"/>
</dbReference>
<dbReference type="PANTHER" id="PTHR32089">
    <property type="entry name" value="METHYL-ACCEPTING CHEMOTAXIS PROTEIN MCPB"/>
    <property type="match status" value="1"/>
</dbReference>
<evidence type="ECO:0000256" key="1">
    <source>
        <dbReference type="ARBA" id="ARBA00023224"/>
    </source>
</evidence>
<dbReference type="Proteomes" id="UP000730618">
    <property type="component" value="Unassembled WGS sequence"/>
</dbReference>
<dbReference type="SMART" id="SM00283">
    <property type="entry name" value="MA"/>
    <property type="match status" value="1"/>
</dbReference>